<comment type="caution">
    <text evidence="1">The sequence shown here is derived from an EMBL/GenBank/DDBJ whole genome shotgun (WGS) entry which is preliminary data.</text>
</comment>
<dbReference type="EMBL" id="BSQG01000003">
    <property type="protein sequence ID" value="GLU47678.1"/>
    <property type="molecule type" value="Genomic_DNA"/>
</dbReference>
<gene>
    <name evidence="1" type="ORF">Nans01_20290</name>
</gene>
<evidence type="ECO:0000313" key="1">
    <source>
        <dbReference type="EMBL" id="GLU47678.1"/>
    </source>
</evidence>
<reference evidence="1" key="1">
    <citation type="submission" date="2023-02" db="EMBL/GenBank/DDBJ databases">
        <title>Nocardiopsis ansamitocini NBRC 112285.</title>
        <authorList>
            <person name="Ichikawa N."/>
            <person name="Sato H."/>
            <person name="Tonouchi N."/>
        </authorList>
    </citation>
    <scope>NUCLEOTIDE SEQUENCE</scope>
    <source>
        <strain evidence="1">NBRC 112285</strain>
    </source>
</reference>
<keyword evidence="2" id="KW-1185">Reference proteome</keyword>
<protein>
    <submittedName>
        <fullName evidence="1">Uncharacterized protein</fullName>
    </submittedName>
</protein>
<dbReference type="Proteomes" id="UP001165092">
    <property type="component" value="Unassembled WGS sequence"/>
</dbReference>
<proteinExistence type="predicted"/>
<dbReference type="RefSeq" id="WP_285758901.1">
    <property type="nucleotide sequence ID" value="NZ_BSQG01000003.1"/>
</dbReference>
<organism evidence="1 2">
    <name type="scientific">Nocardiopsis ansamitocini</name>
    <dbReference type="NCBI Taxonomy" id="1670832"/>
    <lineage>
        <taxon>Bacteria</taxon>
        <taxon>Bacillati</taxon>
        <taxon>Actinomycetota</taxon>
        <taxon>Actinomycetes</taxon>
        <taxon>Streptosporangiales</taxon>
        <taxon>Nocardiopsidaceae</taxon>
        <taxon>Nocardiopsis</taxon>
    </lineage>
</organism>
<name>A0A9W6P631_9ACTN</name>
<accession>A0A9W6P631</accession>
<sequence length="331" mass="35806">MHYAVRINVETSPKQTDLDPEQAHVGAQQILAQMGTIARIEGPGGLRVVVHTAEARAHPRGALVKAVVEAPTASAAETGVRVALSRLLTESARTAYWWVAQCAAVPHAGPPVPGLRIGACAGSPEATARARRHVLGHAARLRAFGPAMFEVRPDPAEPGRAALLAGSILMGMHIVLDGLFNDLDTMHREQISAAELTDPWILGELPAAVATRCDDVFVRRFLLVGGTAAHRLVEPVWQPPTSFAEALALYTMFQAAHDYLVGNRLLVDPGRHFDALRRNAFERSHQEWLGLLGDAADPFGDSADPWRLSTWFDPLDTVCVAHPYVYDSTPV</sequence>
<dbReference type="AlphaFoldDB" id="A0A9W6P631"/>
<evidence type="ECO:0000313" key="2">
    <source>
        <dbReference type="Proteomes" id="UP001165092"/>
    </source>
</evidence>